<keyword evidence="2" id="KW-1185">Reference proteome</keyword>
<accession>A0A432WVH9</accession>
<dbReference type="AlphaFoldDB" id="A0A432WVH9"/>
<dbReference type="OrthoDB" id="6168720at2"/>
<sequence length="82" mass="9180">MKKTAEVAKETTVDIVCDICGKSVVPDAYRALQNNLSEFQDFAVLHASFGYGSSRDGEKVHFDLCEACFETLAEYIEKLKRV</sequence>
<dbReference type="RefSeq" id="WP_126807282.1">
    <property type="nucleotide sequence ID" value="NZ_PIPP01000002.1"/>
</dbReference>
<dbReference type="EMBL" id="PIPP01000002">
    <property type="protein sequence ID" value="RUO37771.1"/>
    <property type="molecule type" value="Genomic_DNA"/>
</dbReference>
<evidence type="ECO:0000313" key="2">
    <source>
        <dbReference type="Proteomes" id="UP000286934"/>
    </source>
</evidence>
<name>A0A432WVH9_9GAMM</name>
<proteinExistence type="predicted"/>
<protein>
    <submittedName>
        <fullName evidence="1">Uncharacterized protein</fullName>
    </submittedName>
</protein>
<dbReference type="Proteomes" id="UP000286934">
    <property type="component" value="Unassembled WGS sequence"/>
</dbReference>
<organism evidence="1 2">
    <name type="scientific">Aliidiomarina shirensis</name>
    <dbReference type="NCBI Taxonomy" id="1048642"/>
    <lineage>
        <taxon>Bacteria</taxon>
        <taxon>Pseudomonadati</taxon>
        <taxon>Pseudomonadota</taxon>
        <taxon>Gammaproteobacteria</taxon>
        <taxon>Alteromonadales</taxon>
        <taxon>Idiomarinaceae</taxon>
        <taxon>Aliidiomarina</taxon>
    </lineage>
</organism>
<reference evidence="2" key="1">
    <citation type="journal article" date="2018" name="Front. Microbiol.">
        <title>Genome-Based Analysis Reveals the Taxonomy and Diversity of the Family Idiomarinaceae.</title>
        <authorList>
            <person name="Liu Y."/>
            <person name="Lai Q."/>
            <person name="Shao Z."/>
        </authorList>
    </citation>
    <scope>NUCLEOTIDE SEQUENCE [LARGE SCALE GENOMIC DNA]</scope>
    <source>
        <strain evidence="2">AIS</strain>
    </source>
</reference>
<evidence type="ECO:0000313" key="1">
    <source>
        <dbReference type="EMBL" id="RUO37771.1"/>
    </source>
</evidence>
<comment type="caution">
    <text evidence="1">The sequence shown here is derived from an EMBL/GenBank/DDBJ whole genome shotgun (WGS) entry which is preliminary data.</text>
</comment>
<gene>
    <name evidence="1" type="ORF">CWE13_07450</name>
</gene>